<name>A0A3Y7J703_SALET</name>
<dbReference type="AlphaFoldDB" id="A0A3Y7J703"/>
<dbReference type="EMBL" id="DAAHFV010000017">
    <property type="protein sequence ID" value="HAB5946076.1"/>
    <property type="molecule type" value="Genomic_DNA"/>
</dbReference>
<evidence type="ECO:0000313" key="3">
    <source>
        <dbReference type="EMBL" id="HAB5946076.1"/>
    </source>
</evidence>
<dbReference type="PROSITE" id="PS50837">
    <property type="entry name" value="NACHT"/>
    <property type="match status" value="1"/>
</dbReference>
<protein>
    <submittedName>
        <fullName evidence="3">NACHT domain-containing protein</fullName>
    </submittedName>
</protein>
<sequence length="643" mass="74247">MHHVLVNECGEKMDEFLATIINSTVGKAAEKITEVLLSKPWARDLDEGKVILEQLNDPLGRENYLRKHVLPSLKMRTLHNADYDIFLDDIYYPLTVEVASNKDKVVIKDGVTLPFHGIVNIVGIAGQGKSTILRKLFSEEIKKSERMPFFIELRRVKNANIIAYLADILNSFGVGCSEDSLKILLQSQRVVLMLDGFDEVKHEERTMMMNEIKNIHYHFNTPIIATTRPNTDICYTTDVYNIFIDKLNISDKICILHSLSKNDRFSSSDASFKVLADLLCDKEELEGTICNPILVTLLYYCYPYMNDIPNNIIEFYRSLFDTLYARHDKIKVYTREKKSNIIGEKAKLCFSAICYNALIEEKFEFWGEELLRYAEDAIETEGYLKEDASNFIDDLIEITCLIQPEGNNRYVFLHKSVQEFYAAFAVANLPIEYKKDIYENLMVAIKCSEQLDNFMLFLHSLDSKAFIDEITIKASRDMGVVDVANMTRERVENVFDSALSRVFIKGNSTSNDSVISLHYDFVLGSLLGIDILPIMSGKERVPMTEIDLIFDDLFSCTMDKGELNLYKFEVKKQKNNIDTDVQTDDYLFPLVDYLKVRGFYGLMLDTYHQTIKDFYDRYYQPAYDSNLRRTLAMGRNFKLKKNN</sequence>
<dbReference type="EMBL" id="AAINMJ010000026">
    <property type="protein sequence ID" value="ECG1659468.1"/>
    <property type="molecule type" value="Genomic_DNA"/>
</dbReference>
<evidence type="ECO:0000259" key="1">
    <source>
        <dbReference type="PROSITE" id="PS50837"/>
    </source>
</evidence>
<dbReference type="PANTHER" id="PTHR46312">
    <property type="entry name" value="NACHT DOMAIN-CONTAINING PROTEIN"/>
    <property type="match status" value="1"/>
</dbReference>
<dbReference type="Pfam" id="PF05729">
    <property type="entry name" value="NACHT"/>
    <property type="match status" value="1"/>
</dbReference>
<gene>
    <name evidence="2" type="ORF">D4Z17_20645</name>
    <name evidence="3" type="ORF">GB396_19355</name>
</gene>
<comment type="caution">
    <text evidence="3">The sequence shown here is derived from an EMBL/GenBank/DDBJ whole genome shotgun (WGS) entry which is preliminary data.</text>
</comment>
<dbReference type="Gene3D" id="3.40.50.300">
    <property type="entry name" value="P-loop containing nucleotide triphosphate hydrolases"/>
    <property type="match status" value="1"/>
</dbReference>
<accession>A0A3Y7J703</accession>
<organism evidence="3">
    <name type="scientific">Salmonella enterica I</name>
    <dbReference type="NCBI Taxonomy" id="59201"/>
    <lineage>
        <taxon>Bacteria</taxon>
        <taxon>Pseudomonadati</taxon>
        <taxon>Pseudomonadota</taxon>
        <taxon>Gammaproteobacteria</taxon>
        <taxon>Enterobacterales</taxon>
        <taxon>Enterobacteriaceae</taxon>
        <taxon>Salmonella</taxon>
    </lineage>
</organism>
<dbReference type="InterPro" id="IPR007111">
    <property type="entry name" value="NACHT_NTPase"/>
</dbReference>
<evidence type="ECO:0000313" key="2">
    <source>
        <dbReference type="EMBL" id="ECG1659468.1"/>
    </source>
</evidence>
<feature type="domain" description="NACHT" evidence="1">
    <location>
        <begin position="117"/>
        <end position="230"/>
    </location>
</feature>
<reference evidence="3" key="1">
    <citation type="journal article" date="2018" name="Genome Biol.">
        <title>SKESA: strategic k-mer extension for scrupulous assemblies.</title>
        <authorList>
            <person name="Souvorov A."/>
            <person name="Agarwala R."/>
            <person name="Lipman D.J."/>
        </authorList>
    </citation>
    <scope>NUCLEOTIDE SEQUENCE</scope>
    <source>
        <strain evidence="3">Salmonella enterica</strain>
    </source>
</reference>
<dbReference type="SUPFAM" id="SSF52540">
    <property type="entry name" value="P-loop containing nucleoside triphosphate hydrolases"/>
    <property type="match status" value="1"/>
</dbReference>
<proteinExistence type="predicted"/>
<reference evidence="2" key="2">
    <citation type="submission" date="2018-09" db="EMBL/GenBank/DDBJ databases">
        <authorList>
            <person name="Ashton P.M."/>
            <person name="Dallman T."/>
            <person name="Nair S."/>
            <person name="De Pinna E."/>
            <person name="Peters T."/>
            <person name="Grant K."/>
        </authorList>
    </citation>
    <scope>NUCLEOTIDE SEQUENCE</scope>
    <source>
        <strain evidence="2">600707</strain>
    </source>
</reference>
<dbReference type="PANTHER" id="PTHR46312:SF2">
    <property type="entry name" value="NUCLEOTIDE-BINDING OLIGOMERIZATION DOMAIN-CONTAINING PROTEIN 2-LIKE"/>
    <property type="match status" value="1"/>
</dbReference>
<dbReference type="InterPro" id="IPR027417">
    <property type="entry name" value="P-loop_NTPase"/>
</dbReference>
<reference evidence="3" key="3">
    <citation type="submission" date="2019-10" db="EMBL/GenBank/DDBJ databases">
        <authorList>
            <consortium name="NCBI Pathogen Detection Project"/>
        </authorList>
    </citation>
    <scope>NUCLEOTIDE SEQUENCE</scope>
    <source>
        <strain evidence="3">Salmonella enterica</strain>
    </source>
</reference>